<sequence length="125" mass="12928">MLAGLLTLACLGTAQASSLEDSMTPSPALPTDQPVTLIVQQNGPLVEAKVVSTSSCACPGRFRIESESGSSNRTANTSSFSAIGAAGNVMSNIRFGGSDEWSVKLTVSIDGREDYTILRSSAEGQ</sequence>
<keyword evidence="3" id="KW-1185">Reference proteome</keyword>
<reference evidence="3" key="1">
    <citation type="journal article" date="2019" name="Int. J. Syst. Evol. Microbiol.">
        <title>The Global Catalogue of Microorganisms (GCM) 10K type strain sequencing project: providing services to taxonomists for standard genome sequencing and annotation.</title>
        <authorList>
            <consortium name="The Broad Institute Genomics Platform"/>
            <consortium name="The Broad Institute Genome Sequencing Center for Infectious Disease"/>
            <person name="Wu L."/>
            <person name="Ma J."/>
        </authorList>
    </citation>
    <scope>NUCLEOTIDE SEQUENCE [LARGE SCALE GENOMIC DNA]</scope>
    <source>
        <strain evidence="3">CGMCC 1.12851</strain>
    </source>
</reference>
<proteinExistence type="predicted"/>
<evidence type="ECO:0000313" key="3">
    <source>
        <dbReference type="Proteomes" id="UP000614261"/>
    </source>
</evidence>
<evidence type="ECO:0000256" key="1">
    <source>
        <dbReference type="SAM" id="SignalP"/>
    </source>
</evidence>
<keyword evidence="1" id="KW-0732">Signal</keyword>
<comment type="caution">
    <text evidence="2">The sequence shown here is derived from an EMBL/GenBank/DDBJ whole genome shotgun (WGS) entry which is preliminary data.</text>
</comment>
<feature type="chain" id="PRO_5046456376" evidence="1">
    <location>
        <begin position="17"/>
        <end position="125"/>
    </location>
</feature>
<feature type="signal peptide" evidence="1">
    <location>
        <begin position="1"/>
        <end position="16"/>
    </location>
</feature>
<dbReference type="EMBL" id="BMGD01000002">
    <property type="protein sequence ID" value="GGB56168.1"/>
    <property type="molecule type" value="Genomic_DNA"/>
</dbReference>
<dbReference type="Proteomes" id="UP000614261">
    <property type="component" value="Unassembled WGS sequence"/>
</dbReference>
<name>A0ABQ1J2F2_9SPHN</name>
<organism evidence="2 3">
    <name type="scientific">Blastomonas aquatica</name>
    <dbReference type="NCBI Taxonomy" id="1510276"/>
    <lineage>
        <taxon>Bacteria</taxon>
        <taxon>Pseudomonadati</taxon>
        <taxon>Pseudomonadota</taxon>
        <taxon>Alphaproteobacteria</taxon>
        <taxon>Sphingomonadales</taxon>
        <taxon>Sphingomonadaceae</taxon>
        <taxon>Blastomonas</taxon>
    </lineage>
</organism>
<protein>
    <submittedName>
        <fullName evidence="2">Uncharacterized protein</fullName>
    </submittedName>
</protein>
<gene>
    <name evidence="2" type="ORF">GCM10010833_08600</name>
</gene>
<accession>A0ABQ1J2F2</accession>
<evidence type="ECO:0000313" key="2">
    <source>
        <dbReference type="EMBL" id="GGB56168.1"/>
    </source>
</evidence>